<protein>
    <recommendedName>
        <fullName evidence="4">Tryptophan 2-monooxygenase</fullName>
        <ecNumber evidence="3">1.13.12.3</ecNumber>
    </recommendedName>
</protein>
<dbReference type="InterPro" id="IPR036188">
    <property type="entry name" value="FAD/NAD-bd_sf"/>
</dbReference>
<dbReference type="EMBL" id="JAEUXJ010000002">
    <property type="protein sequence ID" value="MBL6455245.1"/>
    <property type="molecule type" value="Genomic_DNA"/>
</dbReference>
<evidence type="ECO:0000256" key="6">
    <source>
        <dbReference type="ARBA" id="ARBA00047321"/>
    </source>
</evidence>
<evidence type="ECO:0000256" key="2">
    <source>
        <dbReference type="ARBA" id="ARBA00005833"/>
    </source>
</evidence>
<dbReference type="InterPro" id="IPR002937">
    <property type="entry name" value="Amino_oxidase"/>
</dbReference>
<sequence length="425" mass="44317">MPAEIDIAVIGAGAAGIGAATRLAELGRSCLVLEAGPRVGGRAYTESEGLGTPFDHGASWLHVAEHNPLTPIARRLGFTLREGERRRRDILLIGDRRATPEEKAAHDAACDAWEEAAEARAAQGGPDVSIAEAVPHGGFWDATVSHWLGTTICGVEPERNSLRDYIDTGLDGENPQIAEGFGTLVARLAAGLPIRLGTPIERIRADRAITLEGPRGSLRARGCIVTVSTGVLAAGGLRFEPGLPTEIEAAIHGLPLALLSKIGLRGGQGLGFRLGLGPFARLGRRLEGEGDHPMSWMIAPFGRDHAVGFLGGEAAWALAREGPAAAEAFARADLTRYFGPAEVARAFPDRAVPTDWGENPLFRGAYTYARVGAAGSRAVLAGARLADGRIRFAGEACHTRYAGTVGGAWASGMAAAEALSATLGG</sequence>
<dbReference type="InterPro" id="IPR050281">
    <property type="entry name" value="Flavin_monoamine_oxidase"/>
</dbReference>
<evidence type="ECO:0000259" key="7">
    <source>
        <dbReference type="Pfam" id="PF01593"/>
    </source>
</evidence>
<name>A0ABS1V0L2_9PROT</name>
<comment type="pathway">
    <text evidence="1">Plant hormone metabolism; auxin biosynthesis.</text>
</comment>
<evidence type="ECO:0000313" key="9">
    <source>
        <dbReference type="Proteomes" id="UP000606490"/>
    </source>
</evidence>
<gene>
    <name evidence="8" type="ORF">JMJ55_07920</name>
</gene>
<keyword evidence="5" id="KW-0073">Auxin biosynthesis</keyword>
<dbReference type="Pfam" id="PF01593">
    <property type="entry name" value="Amino_oxidase"/>
    <property type="match status" value="1"/>
</dbReference>
<dbReference type="SUPFAM" id="SSF54373">
    <property type="entry name" value="FAD-linked reductases, C-terminal domain"/>
    <property type="match status" value="1"/>
</dbReference>
<evidence type="ECO:0000256" key="4">
    <source>
        <dbReference type="ARBA" id="ARBA00017871"/>
    </source>
</evidence>
<comment type="caution">
    <text evidence="8">The sequence shown here is derived from an EMBL/GenBank/DDBJ whole genome shotgun (WGS) entry which is preliminary data.</text>
</comment>
<dbReference type="PANTHER" id="PTHR10742">
    <property type="entry name" value="FLAVIN MONOAMINE OXIDASE"/>
    <property type="match status" value="1"/>
</dbReference>
<comment type="catalytic activity">
    <reaction evidence="6">
        <text>L-tryptophan + O2 = indole-3-acetamide + CO2 + H2O</text>
        <dbReference type="Rhea" id="RHEA:16165"/>
        <dbReference type="ChEBI" id="CHEBI:15377"/>
        <dbReference type="ChEBI" id="CHEBI:15379"/>
        <dbReference type="ChEBI" id="CHEBI:16031"/>
        <dbReference type="ChEBI" id="CHEBI:16526"/>
        <dbReference type="ChEBI" id="CHEBI:57912"/>
        <dbReference type="EC" id="1.13.12.3"/>
    </reaction>
</comment>
<dbReference type="PANTHER" id="PTHR10742:SF410">
    <property type="entry name" value="LYSINE-SPECIFIC HISTONE DEMETHYLASE 2"/>
    <property type="match status" value="1"/>
</dbReference>
<evidence type="ECO:0000256" key="3">
    <source>
        <dbReference type="ARBA" id="ARBA00012535"/>
    </source>
</evidence>
<dbReference type="Gene3D" id="3.50.50.60">
    <property type="entry name" value="FAD/NAD(P)-binding domain"/>
    <property type="match status" value="1"/>
</dbReference>
<dbReference type="Proteomes" id="UP000606490">
    <property type="component" value="Unassembled WGS sequence"/>
</dbReference>
<comment type="similarity">
    <text evidence="2">Belongs to the tryptophan 2-monooxygenase family.</text>
</comment>
<evidence type="ECO:0000256" key="1">
    <source>
        <dbReference type="ARBA" id="ARBA00004814"/>
    </source>
</evidence>
<dbReference type="RefSeq" id="WP_202824956.1">
    <property type="nucleotide sequence ID" value="NZ_JAEUXJ010000002.1"/>
</dbReference>
<organism evidence="8 9">
    <name type="scientific">Belnapia mucosa</name>
    <dbReference type="NCBI Taxonomy" id="2804532"/>
    <lineage>
        <taxon>Bacteria</taxon>
        <taxon>Pseudomonadati</taxon>
        <taxon>Pseudomonadota</taxon>
        <taxon>Alphaproteobacteria</taxon>
        <taxon>Acetobacterales</taxon>
        <taxon>Roseomonadaceae</taxon>
        <taxon>Belnapia</taxon>
    </lineage>
</organism>
<feature type="domain" description="Amine oxidase" evidence="7">
    <location>
        <begin position="15"/>
        <end position="419"/>
    </location>
</feature>
<reference evidence="8 9" key="1">
    <citation type="submission" date="2021-01" db="EMBL/GenBank/DDBJ databases">
        <title>Belnapia mucosa sp. nov. and Belnapia arida sp. nov., isolated from the Tabernas Desert (Almeria, Spain).</title>
        <authorList>
            <person name="Molina-Menor E."/>
            <person name="Vidal-Verdu A."/>
            <person name="Calonge A."/>
            <person name="Satari L."/>
            <person name="Pereto Magraner J."/>
            <person name="Porcar Miralles M."/>
        </authorList>
    </citation>
    <scope>NUCLEOTIDE SEQUENCE [LARGE SCALE GENOMIC DNA]</scope>
    <source>
        <strain evidence="8 9">T6</strain>
    </source>
</reference>
<dbReference type="PRINTS" id="PR00420">
    <property type="entry name" value="RNGMNOXGNASE"/>
</dbReference>
<evidence type="ECO:0000256" key="5">
    <source>
        <dbReference type="ARBA" id="ARBA00023070"/>
    </source>
</evidence>
<accession>A0ABS1V0L2</accession>
<proteinExistence type="inferred from homology"/>
<dbReference type="EC" id="1.13.12.3" evidence="3"/>
<keyword evidence="9" id="KW-1185">Reference proteome</keyword>
<dbReference type="SUPFAM" id="SSF51905">
    <property type="entry name" value="FAD/NAD(P)-binding domain"/>
    <property type="match status" value="1"/>
</dbReference>
<evidence type="ECO:0000313" key="8">
    <source>
        <dbReference type="EMBL" id="MBL6455245.1"/>
    </source>
</evidence>